<comment type="caution">
    <text evidence="2">The sequence shown here is derived from an EMBL/GenBank/DDBJ whole genome shotgun (WGS) entry which is preliminary data.</text>
</comment>
<dbReference type="SUPFAM" id="SSF56112">
    <property type="entry name" value="Protein kinase-like (PK-like)"/>
    <property type="match status" value="1"/>
</dbReference>
<evidence type="ECO:0000256" key="1">
    <source>
        <dbReference type="SAM" id="MobiDB-lite"/>
    </source>
</evidence>
<feature type="region of interest" description="Disordered" evidence="1">
    <location>
        <begin position="310"/>
        <end position="344"/>
    </location>
</feature>
<evidence type="ECO:0000313" key="2">
    <source>
        <dbReference type="EMBL" id="KAK0490413.1"/>
    </source>
</evidence>
<dbReference type="Proteomes" id="UP001175227">
    <property type="component" value="Unassembled WGS sequence"/>
</dbReference>
<dbReference type="AlphaFoldDB" id="A0AA39PTU3"/>
<accession>A0AA39PTU3</accession>
<proteinExistence type="predicted"/>
<feature type="compositionally biased region" description="Acidic residues" evidence="1">
    <location>
        <begin position="326"/>
        <end position="340"/>
    </location>
</feature>
<evidence type="ECO:0008006" key="4">
    <source>
        <dbReference type="Google" id="ProtNLM"/>
    </source>
</evidence>
<feature type="region of interest" description="Disordered" evidence="1">
    <location>
        <begin position="747"/>
        <end position="771"/>
    </location>
</feature>
<feature type="region of interest" description="Disordered" evidence="1">
    <location>
        <begin position="1"/>
        <end position="23"/>
    </location>
</feature>
<organism evidence="2 3">
    <name type="scientific">Armillaria novae-zelandiae</name>
    <dbReference type="NCBI Taxonomy" id="153914"/>
    <lineage>
        <taxon>Eukaryota</taxon>
        <taxon>Fungi</taxon>
        <taxon>Dikarya</taxon>
        <taxon>Basidiomycota</taxon>
        <taxon>Agaricomycotina</taxon>
        <taxon>Agaricomycetes</taxon>
        <taxon>Agaricomycetidae</taxon>
        <taxon>Agaricales</taxon>
        <taxon>Marasmiineae</taxon>
        <taxon>Physalacriaceae</taxon>
        <taxon>Armillaria</taxon>
    </lineage>
</organism>
<name>A0AA39PTU3_9AGAR</name>
<feature type="region of interest" description="Disordered" evidence="1">
    <location>
        <begin position="265"/>
        <end position="286"/>
    </location>
</feature>
<keyword evidence="3" id="KW-1185">Reference proteome</keyword>
<dbReference type="InterPro" id="IPR011009">
    <property type="entry name" value="Kinase-like_dom_sf"/>
</dbReference>
<sequence>MPKSECRPQRQVGPSAASASSRDVLPGEEALEFLFNYQPKFAKKAGFDGSDGTRNPAHYDMHLHSQLILKDVLAGVVDSKRFPSTGSARCLPRVPASAPLHPDQLPLRMKSPIGFTIGPESDLEKHYPGLQNLSSLVASTLFAGLDRWSNIFEFNKNPKSMKPCALADRYLSFDKAAMAKADLSDNLDRDIQLVIEKHLGDFLFWEFKSMNAGSEEVMRAISHLAGSKFPWVRCPTSESCDAQFCKKPDNRFQFTVTGHKTGEDGDIFKDASDVDSGASNSGGVRFDRSKIDPSVTSVLDTSGWKFKCSERKSPKGTRKRRKSGDESDDVEEGNIEDDGGANDRLPFNEGDFKKALKIIQQVWAEAVNVDATFVVLNAGRREFIGIRDRKLQRLYLSPLIDLDDPSSLPAGYFKIHTGLHIAALHDVIQRAKRLKQLTTFSQLPRLHSFKYDRAEPYQDKETKTTKAPKLSTSTTTANEANAQIVQNSTNSDHDSNLKNVSSGCELTLEELKVFQQLREAGSLKISWNKYIDHLGPAGSKTVTRSDVNPLNDLGMEVHIMDCYPKSAQSYYCYADNGETSVRGIVVKCHQGAAEIKCLRDEYEMYTKLWSIGTIAKSLGIPEHFGLYEGEHYTVLVLLDSGDPFCIKFGNRTPKDVYSQVQSAIEKMHVAMITHGGLAPENILLTKQEKQGQWNIHIISWKNGQDHRQLLALQKANSSVIREGSFRRASKEKSRGNLLCKKASYRQEQLGADSDQTPSSREWTARPKETPSAPYVCKCSFSTLKLGWDAAVEKDRRMLDQAVWNRY</sequence>
<feature type="region of interest" description="Disordered" evidence="1">
    <location>
        <begin position="457"/>
        <end position="481"/>
    </location>
</feature>
<protein>
    <recommendedName>
        <fullName evidence="4">Protein kinase domain-containing protein</fullName>
    </recommendedName>
</protein>
<gene>
    <name evidence="2" type="ORF">IW261DRAFT_1601273</name>
</gene>
<reference evidence="2" key="1">
    <citation type="submission" date="2023-06" db="EMBL/GenBank/DDBJ databases">
        <authorList>
            <consortium name="Lawrence Berkeley National Laboratory"/>
            <person name="Ahrendt S."/>
            <person name="Sahu N."/>
            <person name="Indic B."/>
            <person name="Wong-Bajracharya J."/>
            <person name="Merenyi Z."/>
            <person name="Ke H.-M."/>
            <person name="Monk M."/>
            <person name="Kocsube S."/>
            <person name="Drula E."/>
            <person name="Lipzen A."/>
            <person name="Balint B."/>
            <person name="Henrissat B."/>
            <person name="Andreopoulos B."/>
            <person name="Martin F.M."/>
            <person name="Harder C.B."/>
            <person name="Rigling D."/>
            <person name="Ford K.L."/>
            <person name="Foster G.D."/>
            <person name="Pangilinan J."/>
            <person name="Papanicolaou A."/>
            <person name="Barry K."/>
            <person name="LaButti K."/>
            <person name="Viragh M."/>
            <person name="Koriabine M."/>
            <person name="Yan M."/>
            <person name="Riley R."/>
            <person name="Champramary S."/>
            <person name="Plett K.L."/>
            <person name="Tsai I.J."/>
            <person name="Slot J."/>
            <person name="Sipos G."/>
            <person name="Plett J."/>
            <person name="Nagy L.G."/>
            <person name="Grigoriev I.V."/>
        </authorList>
    </citation>
    <scope>NUCLEOTIDE SEQUENCE</scope>
    <source>
        <strain evidence="2">ICMP 16352</strain>
    </source>
</reference>
<evidence type="ECO:0000313" key="3">
    <source>
        <dbReference type="Proteomes" id="UP001175227"/>
    </source>
</evidence>
<dbReference type="EMBL" id="JAUEPR010000001">
    <property type="protein sequence ID" value="KAK0490413.1"/>
    <property type="molecule type" value="Genomic_DNA"/>
</dbReference>